<reference evidence="1" key="1">
    <citation type="submission" date="2015-04" db="UniProtKB">
        <authorList>
            <consortium name="EnsemblPlants"/>
        </authorList>
    </citation>
    <scope>IDENTIFICATION</scope>
</reference>
<dbReference type="HOGENOM" id="CLU_2430664_0_0_1"/>
<proteinExistence type="predicted"/>
<evidence type="ECO:0000313" key="2">
    <source>
        <dbReference type="Proteomes" id="UP000026961"/>
    </source>
</evidence>
<organism evidence="1">
    <name type="scientific">Oryza glumipatula</name>
    <dbReference type="NCBI Taxonomy" id="40148"/>
    <lineage>
        <taxon>Eukaryota</taxon>
        <taxon>Viridiplantae</taxon>
        <taxon>Streptophyta</taxon>
        <taxon>Embryophyta</taxon>
        <taxon>Tracheophyta</taxon>
        <taxon>Spermatophyta</taxon>
        <taxon>Magnoliopsida</taxon>
        <taxon>Liliopsida</taxon>
        <taxon>Poales</taxon>
        <taxon>Poaceae</taxon>
        <taxon>BOP clade</taxon>
        <taxon>Oryzoideae</taxon>
        <taxon>Oryzeae</taxon>
        <taxon>Oryzinae</taxon>
        <taxon>Oryza</taxon>
    </lineage>
</organism>
<sequence>MRSRGHEVPYDARDVFDGLRERGRRGGGFGLSGQEMILGPNMQPWHLEAPQVIGMSVCQRACRKPGDVVPCCHAKKKFLSTTTHGHQSIIH</sequence>
<dbReference type="EnsemblPlants" id="OGLUM07G16340.2">
    <property type="protein sequence ID" value="OGLUM07G16340.2"/>
    <property type="gene ID" value="OGLUM07G16340"/>
</dbReference>
<accession>A0A0E0AKQ4</accession>
<name>A0A0E0AKQ4_9ORYZ</name>
<dbReference type="Proteomes" id="UP000026961">
    <property type="component" value="Chromosome 7"/>
</dbReference>
<protein>
    <submittedName>
        <fullName evidence="1">Uncharacterized protein</fullName>
    </submittedName>
</protein>
<dbReference type="Gramene" id="OGLUM07G16340.2">
    <property type="protein sequence ID" value="OGLUM07G16340.2"/>
    <property type="gene ID" value="OGLUM07G16340"/>
</dbReference>
<dbReference type="AlphaFoldDB" id="A0A0E0AKQ4"/>
<reference evidence="1" key="2">
    <citation type="submission" date="2018-05" db="EMBL/GenBank/DDBJ databases">
        <title>OgluRS3 (Oryza glumaepatula Reference Sequence Version 3).</title>
        <authorList>
            <person name="Zhang J."/>
            <person name="Kudrna D."/>
            <person name="Lee S."/>
            <person name="Talag J."/>
            <person name="Welchert J."/>
            <person name="Wing R.A."/>
        </authorList>
    </citation>
    <scope>NUCLEOTIDE SEQUENCE [LARGE SCALE GENOMIC DNA]</scope>
</reference>
<evidence type="ECO:0000313" key="1">
    <source>
        <dbReference type="EnsemblPlants" id="OGLUM07G16340.2"/>
    </source>
</evidence>
<keyword evidence="2" id="KW-1185">Reference proteome</keyword>